<gene>
    <name evidence="3" type="ORF">RJ641_028808</name>
</gene>
<evidence type="ECO:0000259" key="2">
    <source>
        <dbReference type="Pfam" id="PF03478"/>
    </source>
</evidence>
<evidence type="ECO:0000313" key="3">
    <source>
        <dbReference type="EMBL" id="KAK6939277.1"/>
    </source>
</evidence>
<proteinExistence type="predicted"/>
<protein>
    <recommendedName>
        <fullName evidence="5">F-box domain-containing protein</fullName>
    </recommendedName>
</protein>
<dbReference type="AlphaFoldDB" id="A0AAN8W0M3"/>
<dbReference type="Proteomes" id="UP001370490">
    <property type="component" value="Unassembled WGS sequence"/>
</dbReference>
<evidence type="ECO:0000259" key="1">
    <source>
        <dbReference type="Pfam" id="PF00646"/>
    </source>
</evidence>
<dbReference type="InterPro" id="IPR050942">
    <property type="entry name" value="F-box_BR-signaling"/>
</dbReference>
<organism evidence="3 4">
    <name type="scientific">Dillenia turbinata</name>
    <dbReference type="NCBI Taxonomy" id="194707"/>
    <lineage>
        <taxon>Eukaryota</taxon>
        <taxon>Viridiplantae</taxon>
        <taxon>Streptophyta</taxon>
        <taxon>Embryophyta</taxon>
        <taxon>Tracheophyta</taxon>
        <taxon>Spermatophyta</taxon>
        <taxon>Magnoliopsida</taxon>
        <taxon>eudicotyledons</taxon>
        <taxon>Gunneridae</taxon>
        <taxon>Pentapetalae</taxon>
        <taxon>Dilleniales</taxon>
        <taxon>Dilleniaceae</taxon>
        <taxon>Dillenia</taxon>
    </lineage>
</organism>
<dbReference type="EMBL" id="JBAMMX010000005">
    <property type="protein sequence ID" value="KAK6939277.1"/>
    <property type="molecule type" value="Genomic_DNA"/>
</dbReference>
<sequence>MEVDWSQLNPELLETIAKKLKSYADYFRFRSVCRNWKSSVPKTPRPLPCQLPWLMLPQNPNRLNYRAFFNLSNNKVLFLHLPEAASNGKRRCGSSHGWLVLLDETPVIFLLNPLTRARIYLPPLNTFPNVLNFSFSVVGREYSLRTNYGESYRHSLRDMRDTFIKKVIVSSNPSEDSDFIALAILNHTEDLAFCRKGDKCWKFIDDAQSYSEDVIYNNFDKLFYAVNKYGSVAVCDVNGESPKVSIIEAPEQQFRGDMQYLASWDNGDGEFLLISRYLEIQFDVELVEFDGIYRTVKFEVFKLDLRGSRRWEKVRSLGDRMVFIGENSSLCLAASDFLGCKGNCIYFTDDFSEINYDGVVGEHDLGVFSLDDGDTECPLQMVDNGK</sequence>
<name>A0AAN8W0M3_9MAGN</name>
<reference evidence="3 4" key="1">
    <citation type="submission" date="2023-12" db="EMBL/GenBank/DDBJ databases">
        <title>A high-quality genome assembly for Dillenia turbinata (Dilleniales).</title>
        <authorList>
            <person name="Chanderbali A."/>
        </authorList>
    </citation>
    <scope>NUCLEOTIDE SEQUENCE [LARGE SCALE GENOMIC DNA]</scope>
    <source>
        <strain evidence="3">LSX21</strain>
        <tissue evidence="3">Leaf</tissue>
    </source>
</reference>
<evidence type="ECO:0000313" key="4">
    <source>
        <dbReference type="Proteomes" id="UP001370490"/>
    </source>
</evidence>
<comment type="caution">
    <text evidence="3">The sequence shown here is derived from an EMBL/GenBank/DDBJ whole genome shotgun (WGS) entry which is preliminary data.</text>
</comment>
<evidence type="ECO:0008006" key="5">
    <source>
        <dbReference type="Google" id="ProtNLM"/>
    </source>
</evidence>
<dbReference type="Gene3D" id="1.20.1280.50">
    <property type="match status" value="1"/>
</dbReference>
<dbReference type="Pfam" id="PF03478">
    <property type="entry name" value="Beta-prop_KIB1-4"/>
    <property type="match status" value="1"/>
</dbReference>
<feature type="domain" description="F-box" evidence="1">
    <location>
        <begin position="5"/>
        <end position="40"/>
    </location>
</feature>
<feature type="domain" description="KIB1-4 beta-propeller" evidence="2">
    <location>
        <begin position="68"/>
        <end position="369"/>
    </location>
</feature>
<dbReference type="PANTHER" id="PTHR44259">
    <property type="entry name" value="OS07G0183000 PROTEIN-RELATED"/>
    <property type="match status" value="1"/>
</dbReference>
<accession>A0AAN8W0M3</accession>
<keyword evidence="4" id="KW-1185">Reference proteome</keyword>
<dbReference type="InterPro" id="IPR005174">
    <property type="entry name" value="KIB1-4_b-propeller"/>
</dbReference>
<dbReference type="InterPro" id="IPR001810">
    <property type="entry name" value="F-box_dom"/>
</dbReference>
<dbReference type="PANTHER" id="PTHR44259:SF114">
    <property type="entry name" value="OS06G0707300 PROTEIN"/>
    <property type="match status" value="1"/>
</dbReference>
<dbReference type="Pfam" id="PF00646">
    <property type="entry name" value="F-box"/>
    <property type="match status" value="1"/>
</dbReference>